<evidence type="ECO:0000313" key="4">
    <source>
        <dbReference type="Proteomes" id="UP001055307"/>
    </source>
</evidence>
<keyword evidence="2" id="KW-0732">Signal</keyword>
<dbReference type="RefSeq" id="WP_238253704.1">
    <property type="nucleotide sequence ID" value="NZ_BPQF01000001.1"/>
</dbReference>
<protein>
    <recommendedName>
        <fullName evidence="5">Beta-barrel assembly-enhancing protease</fullName>
    </recommendedName>
</protein>
<feature type="signal peptide" evidence="2">
    <location>
        <begin position="1"/>
        <end position="43"/>
    </location>
</feature>
<feature type="compositionally biased region" description="Basic and acidic residues" evidence="1">
    <location>
        <begin position="642"/>
        <end position="653"/>
    </location>
</feature>
<organism evidence="3 4">
    <name type="scientific">Methylobacterium bullatum</name>
    <dbReference type="NCBI Taxonomy" id="570505"/>
    <lineage>
        <taxon>Bacteria</taxon>
        <taxon>Pseudomonadati</taxon>
        <taxon>Pseudomonadota</taxon>
        <taxon>Alphaproteobacteria</taxon>
        <taxon>Hyphomicrobiales</taxon>
        <taxon>Methylobacteriaceae</taxon>
        <taxon>Methylobacterium</taxon>
    </lineage>
</organism>
<feature type="region of interest" description="Disordered" evidence="1">
    <location>
        <begin position="616"/>
        <end position="679"/>
    </location>
</feature>
<sequence>MSGTVIRVRERPVTASSTARARRLALLCGASLAGLFLVTPAAAQTENPDEAARAPAIIAAPGSSGAAGMVDESALRYYASQKQTARMKAEAARLKQLYPGWVEPTDLDTLQPSPPEEAPLWDLFTAGRFDDLDAAIAARRAADPNWRPSDELSRKLLRASFRSRLKALTSARKTADIVALYRADPSALDPSDVESYWTTAEALASEGGTAEALALYKSVLDTSNDTGVRLATIQKAMATLPMTMAEKLIAMGRGDAEGGSEFKAIANDITRARIVADLHGAPAQEPSPADMAAFQAYARASGDSSQTGLLGWYTYNHRQFRAALDWFKLAISRGGDAMIAHGLAHTLRELGMLREAEEVAYAWRDKYVGNSILFIDLMGRKLTQANPSFIDLDRINRYAKVTLATASGEGAEALGWYAYNSCQFEAALEWFQHAVAWLPSESAVTGYALSLQRLKRKQDYLTIVNRYDGLFPKVVDLLFREGPAGPPLACAATADASPPQGGRPAPGAPAPASAPAAPARNTAAYGRVPKPDSSGDGQAKPLPVQRSEFPLAVPAENPLRYAPPSLARVVADRQDGAFLAEPPVSKTMPLVARRVSGAGPMPYESYGFNLMPGYDGSERSSTLSEPGEGTMWRAQQAARTRAPQERAASETDRFTLPNSPAANRGYDNPDTAPSSMQRP</sequence>
<reference evidence="3" key="2">
    <citation type="submission" date="2021-08" db="EMBL/GenBank/DDBJ databases">
        <authorList>
            <person name="Tani A."/>
            <person name="Ola A."/>
            <person name="Ogura Y."/>
            <person name="Katsura K."/>
            <person name="Hayashi T."/>
        </authorList>
    </citation>
    <scope>NUCLEOTIDE SEQUENCE</scope>
    <source>
        <strain evidence="3">DSM 21893</strain>
    </source>
</reference>
<evidence type="ECO:0000256" key="1">
    <source>
        <dbReference type="SAM" id="MobiDB-lite"/>
    </source>
</evidence>
<dbReference type="AlphaFoldDB" id="A0AAV4Z0Y7"/>
<proteinExistence type="predicted"/>
<feature type="chain" id="PRO_5043674694" description="Beta-barrel assembly-enhancing protease" evidence="2">
    <location>
        <begin position="44"/>
        <end position="679"/>
    </location>
</feature>
<dbReference type="Proteomes" id="UP001055307">
    <property type="component" value="Unassembled WGS sequence"/>
</dbReference>
<accession>A0AAV4Z0Y7</accession>
<name>A0AAV4Z0Y7_9HYPH</name>
<evidence type="ECO:0000256" key="2">
    <source>
        <dbReference type="SAM" id="SignalP"/>
    </source>
</evidence>
<evidence type="ECO:0000313" key="3">
    <source>
        <dbReference type="EMBL" id="GJD37776.1"/>
    </source>
</evidence>
<feature type="compositionally biased region" description="Low complexity" evidence="1">
    <location>
        <begin position="496"/>
        <end position="524"/>
    </location>
</feature>
<feature type="region of interest" description="Disordered" evidence="1">
    <location>
        <begin position="489"/>
        <end position="542"/>
    </location>
</feature>
<evidence type="ECO:0008006" key="5">
    <source>
        <dbReference type="Google" id="ProtNLM"/>
    </source>
</evidence>
<reference evidence="3" key="1">
    <citation type="journal article" date="2016" name="Front. Microbiol.">
        <title>Genome Sequence of the Piezophilic, Mesophilic Sulfate-Reducing Bacterium Desulfovibrio indicus J2T.</title>
        <authorList>
            <person name="Cao J."/>
            <person name="Maignien L."/>
            <person name="Shao Z."/>
            <person name="Alain K."/>
            <person name="Jebbar M."/>
        </authorList>
    </citation>
    <scope>NUCLEOTIDE SEQUENCE</scope>
    <source>
        <strain evidence="3">DSM 21893</strain>
    </source>
</reference>
<dbReference type="SUPFAM" id="SSF48452">
    <property type="entry name" value="TPR-like"/>
    <property type="match status" value="1"/>
</dbReference>
<dbReference type="EMBL" id="BPQF01000001">
    <property type="protein sequence ID" value="GJD37776.1"/>
    <property type="molecule type" value="Genomic_DNA"/>
</dbReference>
<dbReference type="Gene3D" id="1.25.40.10">
    <property type="entry name" value="Tetratricopeptide repeat domain"/>
    <property type="match status" value="1"/>
</dbReference>
<gene>
    <name evidence="3" type="ORF">OICFNHDK_0214</name>
</gene>
<comment type="caution">
    <text evidence="3">The sequence shown here is derived from an EMBL/GenBank/DDBJ whole genome shotgun (WGS) entry which is preliminary data.</text>
</comment>
<dbReference type="InterPro" id="IPR011990">
    <property type="entry name" value="TPR-like_helical_dom_sf"/>
</dbReference>
<keyword evidence="4" id="KW-1185">Reference proteome</keyword>